<dbReference type="Bgee" id="ENSELUG00000001380">
    <property type="expression patterns" value="Expressed in pharyngeal gill and 6 other cell types or tissues"/>
</dbReference>
<reference evidence="18" key="2">
    <citation type="submission" date="2020-02" db="EMBL/GenBank/DDBJ databases">
        <title>Esox lucius (northern pike) genome, fEsoLuc1, primary haplotype.</title>
        <authorList>
            <person name="Myers G."/>
            <person name="Karagic N."/>
            <person name="Meyer A."/>
            <person name="Pippel M."/>
            <person name="Reichard M."/>
            <person name="Winkler S."/>
            <person name="Tracey A."/>
            <person name="Sims Y."/>
            <person name="Howe K."/>
            <person name="Rhie A."/>
            <person name="Formenti G."/>
            <person name="Durbin R."/>
            <person name="Fedrigo O."/>
            <person name="Jarvis E.D."/>
        </authorList>
    </citation>
    <scope>NUCLEOTIDE SEQUENCE [LARGE SCALE GENOMIC DNA]</scope>
</reference>
<sequence>MFLSNRKVDAVCRCLIQFLGVIKDHQDVSKNVTKDCFVELVRKIIVLGSAAAEGATPANMIIVMDGTETLLPEKRSYLRTETVNGTVDVHQWVDGRLESWGAQHLHSISPLGVTLQGSGSGISWMDSKFFSMNEDQIQGEIQLAKQRQHQSLSLQLNTGTEETELIIQDGDGVCVSKFTVTRDTDCCRVGSQSFLITVGCLSALLQFRTQSEFQVFNRQLRRDDDPEKKQQSVFDKRTEDSMALQYFQFYGCLSQQQNMLQDYLRTATYQKAILLNEADFKDKIVLDVGSGSGILSFFAIQAGAKRVYAVEASPVDTFAEMLVKSNRLSDRIIVLSGRIEEVSCPEEVDVIISEPIGYMLLNERMLEGYLHSRKWLKPKGMMFPTYSDMHLAPFNDEQLYIEHYARSNFWHQTCFYGVNLSGLHSSAVDEFFKQPIVDTFDMSILTAKSVKHCVNFMEAKAEDLQRLEIPFVFKLLQSGLIHGLAFWFDVAFVGSKMTVWLSTAPSEPLTHWYQVRCLFQTPLFGKVGQTLSGTVQFIANTRKSYDIHITAVVDQSGFKSGNSLDLKNPFFRYA</sequence>
<evidence type="ECO:0000256" key="13">
    <source>
        <dbReference type="ARBA" id="ARBA00030670"/>
    </source>
</evidence>
<dbReference type="PROSITE" id="PS51678">
    <property type="entry name" value="SAM_MT_PRMT"/>
    <property type="match status" value="1"/>
</dbReference>
<dbReference type="GO" id="GO:0035242">
    <property type="term" value="F:protein-arginine omega-N asymmetric methyltransferase activity"/>
    <property type="evidence" value="ECO:0007669"/>
    <property type="project" value="UniProtKB-EC"/>
</dbReference>
<keyword evidence="6 16" id="KW-0489">Methyltransferase</keyword>
<dbReference type="EC" id="2.1.1.319" evidence="3"/>
<dbReference type="FunFam" id="3.40.50.150:FF:000031">
    <property type="entry name" value="Putative Histone-arginine methyltransferase CARM1"/>
    <property type="match status" value="1"/>
</dbReference>
<evidence type="ECO:0000256" key="12">
    <source>
        <dbReference type="ARBA" id="ARBA00023242"/>
    </source>
</evidence>
<keyword evidence="9" id="KW-0156">Chromatin regulator</keyword>
<evidence type="ECO:0000313" key="18">
    <source>
        <dbReference type="Ensembl" id="ENSELUP00000026395.2"/>
    </source>
</evidence>
<name>A0A3P8ZCI4_ESOLU</name>
<dbReference type="GO" id="GO:0005634">
    <property type="term" value="C:nucleus"/>
    <property type="evidence" value="ECO:0007669"/>
    <property type="project" value="UniProtKB-SubCell"/>
</dbReference>
<proteinExistence type="predicted"/>
<evidence type="ECO:0000313" key="19">
    <source>
        <dbReference type="Proteomes" id="UP000265140"/>
    </source>
</evidence>
<keyword evidence="7 16" id="KW-0808">Transferase</keyword>
<dbReference type="PANTHER" id="PTHR11006">
    <property type="entry name" value="PROTEIN ARGININE N-METHYLTRANSFERASE"/>
    <property type="match status" value="1"/>
</dbReference>
<dbReference type="InterPro" id="IPR029063">
    <property type="entry name" value="SAM-dependent_MTases_sf"/>
</dbReference>
<dbReference type="KEGG" id="els:105014746"/>
<evidence type="ECO:0000259" key="17">
    <source>
        <dbReference type="Pfam" id="PF22528"/>
    </source>
</evidence>
<evidence type="ECO:0000256" key="3">
    <source>
        <dbReference type="ARBA" id="ARBA00011925"/>
    </source>
</evidence>
<dbReference type="CTD" id="100003090"/>
<accession>A0A3P8ZCI4</accession>
<reference evidence="18" key="3">
    <citation type="submission" date="2025-08" db="UniProtKB">
        <authorList>
            <consortium name="Ensembl"/>
        </authorList>
    </citation>
    <scope>IDENTIFICATION</scope>
</reference>
<evidence type="ECO:0000256" key="1">
    <source>
        <dbReference type="ARBA" id="ARBA00004123"/>
    </source>
</evidence>
<keyword evidence="10" id="KW-0805">Transcription regulation</keyword>
<comment type="subcellular location">
    <subcellularLocation>
        <location evidence="2">Cytoplasm</location>
    </subcellularLocation>
    <subcellularLocation>
        <location evidence="1">Nucleus</location>
    </subcellularLocation>
</comment>
<dbReference type="GO" id="GO:0032259">
    <property type="term" value="P:methylation"/>
    <property type="evidence" value="ECO:0007669"/>
    <property type="project" value="UniProtKB-KW"/>
</dbReference>
<dbReference type="STRING" id="8010.ENSELUP00000026395"/>
<keyword evidence="12" id="KW-0539">Nucleus</keyword>
<protein>
    <recommendedName>
        <fullName evidence="4">Histone-arginine methyltransferase CARM1</fullName>
        <ecNumber evidence="3">2.1.1.319</ecNumber>
    </recommendedName>
    <alternativeName>
        <fullName evidence="14">Coactivator-associated arginine methyltransferase 1</fullName>
    </alternativeName>
    <alternativeName>
        <fullName evidence="13">Protein arginine N-methyltransferase 4</fullName>
    </alternativeName>
</protein>
<dbReference type="GeneID" id="105014746"/>
<evidence type="ECO:0000256" key="15">
    <source>
        <dbReference type="ARBA" id="ARBA00049086"/>
    </source>
</evidence>
<dbReference type="Pfam" id="PF06325">
    <property type="entry name" value="PrmA"/>
    <property type="match status" value="1"/>
</dbReference>
<evidence type="ECO:0000256" key="14">
    <source>
        <dbReference type="ARBA" id="ARBA00033236"/>
    </source>
</evidence>
<dbReference type="SUPFAM" id="SSF53335">
    <property type="entry name" value="S-adenosyl-L-methionine-dependent methyltransferases"/>
    <property type="match status" value="1"/>
</dbReference>
<dbReference type="InterPro" id="IPR011993">
    <property type="entry name" value="PH-like_dom_sf"/>
</dbReference>
<evidence type="ECO:0000256" key="7">
    <source>
        <dbReference type="ARBA" id="ARBA00022679"/>
    </source>
</evidence>
<evidence type="ECO:0000256" key="4">
    <source>
        <dbReference type="ARBA" id="ARBA00021804"/>
    </source>
</evidence>
<dbReference type="AlphaFoldDB" id="A0A3P8ZCI4"/>
<evidence type="ECO:0000256" key="10">
    <source>
        <dbReference type="ARBA" id="ARBA00023015"/>
    </source>
</evidence>
<keyword evidence="11" id="KW-0804">Transcription</keyword>
<dbReference type="PANTHER" id="PTHR11006:SF49">
    <property type="entry name" value="HISTONE-ARGININE METHYLTRANSFERASE CARM1"/>
    <property type="match status" value="1"/>
</dbReference>
<dbReference type="Pfam" id="PF22528">
    <property type="entry name" value="PRMT_C"/>
    <property type="match status" value="1"/>
</dbReference>
<dbReference type="GO" id="GO:0005737">
    <property type="term" value="C:cytoplasm"/>
    <property type="evidence" value="ECO:0007669"/>
    <property type="project" value="UniProtKB-SubCell"/>
</dbReference>
<organism evidence="18 19">
    <name type="scientific">Esox lucius</name>
    <name type="common">Northern pike</name>
    <dbReference type="NCBI Taxonomy" id="8010"/>
    <lineage>
        <taxon>Eukaryota</taxon>
        <taxon>Metazoa</taxon>
        <taxon>Chordata</taxon>
        <taxon>Craniata</taxon>
        <taxon>Vertebrata</taxon>
        <taxon>Euteleostomi</taxon>
        <taxon>Actinopterygii</taxon>
        <taxon>Neopterygii</taxon>
        <taxon>Teleostei</taxon>
        <taxon>Protacanthopterygii</taxon>
        <taxon>Esociformes</taxon>
        <taxon>Esocidae</taxon>
        <taxon>Esox</taxon>
    </lineage>
</organism>
<dbReference type="RefSeq" id="XP_010875600.4">
    <property type="nucleotide sequence ID" value="XM_010877298.4"/>
</dbReference>
<evidence type="ECO:0000256" key="2">
    <source>
        <dbReference type="ARBA" id="ARBA00004496"/>
    </source>
</evidence>
<reference evidence="19" key="1">
    <citation type="journal article" date="2014" name="PLoS ONE">
        <title>The genome and linkage map of the northern pike (Esox lucius): conserved synteny revealed between the salmonid sister group and the Neoteleostei.</title>
        <authorList>
            <person name="Rondeau E.B."/>
            <person name="Minkley D.R."/>
            <person name="Leong J.S."/>
            <person name="Messmer A.M."/>
            <person name="Jantzen J.R."/>
            <person name="von Schalburg K.R."/>
            <person name="Lemon C."/>
            <person name="Bird N.H."/>
            <person name="Koop B.F."/>
        </authorList>
    </citation>
    <scope>NUCLEOTIDE SEQUENCE</scope>
</reference>
<dbReference type="CDD" id="cd02440">
    <property type="entry name" value="AdoMet_MTases"/>
    <property type="match status" value="1"/>
</dbReference>
<evidence type="ECO:0000256" key="11">
    <source>
        <dbReference type="ARBA" id="ARBA00023163"/>
    </source>
</evidence>
<dbReference type="Gene3D" id="3.40.50.150">
    <property type="entry name" value="Vaccinia Virus protein VP39"/>
    <property type="match status" value="1"/>
</dbReference>
<dbReference type="Gene3D" id="2.70.160.11">
    <property type="entry name" value="Hnrnp arginine n-methyltransferase1"/>
    <property type="match status" value="1"/>
</dbReference>
<evidence type="ECO:0000256" key="16">
    <source>
        <dbReference type="PROSITE-ProRule" id="PRU01015"/>
    </source>
</evidence>
<evidence type="ECO:0000256" key="5">
    <source>
        <dbReference type="ARBA" id="ARBA00022490"/>
    </source>
</evidence>
<keyword evidence="5" id="KW-0963">Cytoplasm</keyword>
<evidence type="ECO:0000256" key="6">
    <source>
        <dbReference type="ARBA" id="ARBA00022603"/>
    </source>
</evidence>
<keyword evidence="19" id="KW-1185">Reference proteome</keyword>
<dbReference type="Ensembl" id="ENSELUT00000018701.3">
    <property type="protein sequence ID" value="ENSELUP00000026395.2"/>
    <property type="gene ID" value="ENSELUG00000001380.3"/>
</dbReference>
<keyword evidence="8 16" id="KW-0949">S-adenosyl-L-methionine</keyword>
<evidence type="ECO:0000256" key="8">
    <source>
        <dbReference type="ARBA" id="ARBA00022691"/>
    </source>
</evidence>
<reference evidence="18" key="4">
    <citation type="submission" date="2025-09" db="UniProtKB">
        <authorList>
            <consortium name="Ensembl"/>
        </authorList>
    </citation>
    <scope>IDENTIFICATION</scope>
</reference>
<dbReference type="GeneTree" id="ENSGT00940000164013"/>
<dbReference type="GO" id="GO:0070611">
    <property type="term" value="F:histone H3R2 methyltransferase activity"/>
    <property type="evidence" value="ECO:0007669"/>
    <property type="project" value="TreeGrafter"/>
</dbReference>
<dbReference type="FunFam" id="2.70.160.11:FF:000002">
    <property type="entry name" value="Probable histone-arginine methyltransferase CARM1"/>
    <property type="match status" value="1"/>
</dbReference>
<dbReference type="Pfam" id="PF11531">
    <property type="entry name" value="CARM1"/>
    <property type="match status" value="1"/>
</dbReference>
<dbReference type="Proteomes" id="UP000265140">
    <property type="component" value="Chromosome 14"/>
</dbReference>
<dbReference type="InterPro" id="IPR055135">
    <property type="entry name" value="PRMT_dom"/>
</dbReference>
<evidence type="ECO:0000256" key="9">
    <source>
        <dbReference type="ARBA" id="ARBA00022853"/>
    </source>
</evidence>
<comment type="catalytic activity">
    <reaction evidence="15">
        <text>L-arginyl-[protein] + 2 S-adenosyl-L-methionine = N(omega),N(omega)-dimethyl-L-arginyl-[protein] + 2 S-adenosyl-L-homocysteine + 2 H(+)</text>
        <dbReference type="Rhea" id="RHEA:48096"/>
        <dbReference type="Rhea" id="RHEA-COMP:10532"/>
        <dbReference type="Rhea" id="RHEA-COMP:11991"/>
        <dbReference type="ChEBI" id="CHEBI:15378"/>
        <dbReference type="ChEBI" id="CHEBI:29965"/>
        <dbReference type="ChEBI" id="CHEBI:57856"/>
        <dbReference type="ChEBI" id="CHEBI:59789"/>
        <dbReference type="ChEBI" id="CHEBI:61897"/>
        <dbReference type="EC" id="2.1.1.319"/>
    </reaction>
</comment>
<feature type="domain" description="Protein arginine N-methyltransferase" evidence="17">
    <location>
        <begin position="388"/>
        <end position="547"/>
    </location>
</feature>
<dbReference type="Gene3D" id="2.30.29.30">
    <property type="entry name" value="Pleckstrin-homology domain (PH domain)/Phosphotyrosine-binding domain (PTB)"/>
    <property type="match status" value="1"/>
</dbReference>
<dbReference type="InterPro" id="IPR025799">
    <property type="entry name" value="Arg_MeTrfase"/>
</dbReference>